<keyword evidence="2" id="KW-0012">Acyltransferase</keyword>
<keyword evidence="2" id="KW-0808">Transferase</keyword>
<dbReference type="Proteomes" id="UP001595797">
    <property type="component" value="Unassembled WGS sequence"/>
</dbReference>
<dbReference type="EC" id="2.3.-.-" evidence="2"/>
<evidence type="ECO:0000259" key="1">
    <source>
        <dbReference type="PROSITE" id="PS51186"/>
    </source>
</evidence>
<organism evidence="2 3">
    <name type="scientific">Kocuria oceani</name>
    <dbReference type="NCBI Taxonomy" id="988827"/>
    <lineage>
        <taxon>Bacteria</taxon>
        <taxon>Bacillati</taxon>
        <taxon>Actinomycetota</taxon>
        <taxon>Actinomycetes</taxon>
        <taxon>Micrococcales</taxon>
        <taxon>Micrococcaceae</taxon>
        <taxon>Kocuria</taxon>
    </lineage>
</organism>
<protein>
    <submittedName>
        <fullName evidence="2">GNAT family N-acetyltransferase</fullName>
        <ecNumber evidence="2">2.3.-.-</ecNumber>
    </submittedName>
</protein>
<reference evidence="3" key="1">
    <citation type="journal article" date="2019" name="Int. J. Syst. Evol. Microbiol.">
        <title>The Global Catalogue of Microorganisms (GCM) 10K type strain sequencing project: providing services to taxonomists for standard genome sequencing and annotation.</title>
        <authorList>
            <consortium name="The Broad Institute Genomics Platform"/>
            <consortium name="The Broad Institute Genome Sequencing Center for Infectious Disease"/>
            <person name="Wu L."/>
            <person name="Ma J."/>
        </authorList>
    </citation>
    <scope>NUCLEOTIDE SEQUENCE [LARGE SCALE GENOMIC DNA]</scope>
    <source>
        <strain evidence="3">CGMCC 4.6946</strain>
    </source>
</reference>
<dbReference type="GO" id="GO:0016746">
    <property type="term" value="F:acyltransferase activity"/>
    <property type="evidence" value="ECO:0007669"/>
    <property type="project" value="UniProtKB-KW"/>
</dbReference>
<gene>
    <name evidence="2" type="ORF">ACFPCS_18990</name>
</gene>
<dbReference type="PANTHER" id="PTHR43415:SF5">
    <property type="entry name" value="ACETYLTRANSFERASE"/>
    <property type="match status" value="1"/>
</dbReference>
<dbReference type="SUPFAM" id="SSF55729">
    <property type="entry name" value="Acyl-CoA N-acyltransferases (Nat)"/>
    <property type="match status" value="1"/>
</dbReference>
<keyword evidence="3" id="KW-1185">Reference proteome</keyword>
<name>A0ABV9TQG3_9MICC</name>
<dbReference type="Pfam" id="PF00583">
    <property type="entry name" value="Acetyltransf_1"/>
    <property type="match status" value="1"/>
</dbReference>
<evidence type="ECO:0000313" key="2">
    <source>
        <dbReference type="EMBL" id="MFC4905646.1"/>
    </source>
</evidence>
<dbReference type="RefSeq" id="WP_075873121.1">
    <property type="nucleotide sequence ID" value="NZ_JARAMH010000025.1"/>
</dbReference>
<sequence>MRLRETRPADLDIILSWVTSEADMVLWSGRTFTWPLDRGQLETYLHNDRRRYWTGLHPNSGEPVGHASLLVDDEARMMRLGCILLDPTARGRGLGRDLITAAVRVGFAATELPAMRLGVYAHNVSARRVYESLGFQTTGRVRSTEVSGKPWHAVEMERPRLG</sequence>
<dbReference type="InterPro" id="IPR000182">
    <property type="entry name" value="GNAT_dom"/>
</dbReference>
<accession>A0ABV9TQG3</accession>
<feature type="domain" description="N-acetyltransferase" evidence="1">
    <location>
        <begin position="1"/>
        <end position="161"/>
    </location>
</feature>
<proteinExistence type="predicted"/>
<dbReference type="PANTHER" id="PTHR43415">
    <property type="entry name" value="SPERMIDINE N(1)-ACETYLTRANSFERASE"/>
    <property type="match status" value="1"/>
</dbReference>
<comment type="caution">
    <text evidence="2">The sequence shown here is derived from an EMBL/GenBank/DDBJ whole genome shotgun (WGS) entry which is preliminary data.</text>
</comment>
<dbReference type="Gene3D" id="3.40.630.30">
    <property type="match status" value="1"/>
</dbReference>
<dbReference type="InterPro" id="IPR016181">
    <property type="entry name" value="Acyl_CoA_acyltransferase"/>
</dbReference>
<evidence type="ECO:0000313" key="3">
    <source>
        <dbReference type="Proteomes" id="UP001595797"/>
    </source>
</evidence>
<dbReference type="CDD" id="cd04301">
    <property type="entry name" value="NAT_SF"/>
    <property type="match status" value="1"/>
</dbReference>
<dbReference type="PROSITE" id="PS51186">
    <property type="entry name" value="GNAT"/>
    <property type="match status" value="1"/>
</dbReference>
<dbReference type="EMBL" id="JBHSIW010000038">
    <property type="protein sequence ID" value="MFC4905646.1"/>
    <property type="molecule type" value="Genomic_DNA"/>
</dbReference>